<gene>
    <name evidence="6" type="ORF">IFM89_010556</name>
</gene>
<dbReference type="InterPro" id="IPR036388">
    <property type="entry name" value="WH-like_DNA-bd_sf"/>
</dbReference>
<evidence type="ECO:0000256" key="3">
    <source>
        <dbReference type="ARBA" id="ARBA00022478"/>
    </source>
</evidence>
<organism evidence="6 7">
    <name type="scientific">Coptis chinensis</name>
    <dbReference type="NCBI Taxonomy" id="261450"/>
    <lineage>
        <taxon>Eukaryota</taxon>
        <taxon>Viridiplantae</taxon>
        <taxon>Streptophyta</taxon>
        <taxon>Embryophyta</taxon>
        <taxon>Tracheophyta</taxon>
        <taxon>Spermatophyta</taxon>
        <taxon>Magnoliopsida</taxon>
        <taxon>Ranunculales</taxon>
        <taxon>Ranunculaceae</taxon>
        <taxon>Coptidoideae</taxon>
        <taxon>Coptis</taxon>
    </lineage>
</organism>
<dbReference type="InterPro" id="IPR016049">
    <property type="entry name" value="RNA_pol_Rpc34-like"/>
</dbReference>
<dbReference type="PANTHER" id="PTHR12780">
    <property type="entry name" value="RNA POLYMERASE III DNA DIRECTED , 39KD SUBUNIT-RELATED"/>
    <property type="match status" value="1"/>
</dbReference>
<accession>A0A835IJ73</accession>
<comment type="subcellular location">
    <subcellularLocation>
        <location evidence="1">Nucleus</location>
    </subcellularLocation>
</comment>
<keyword evidence="3" id="KW-0240">DNA-directed RNA polymerase</keyword>
<dbReference type="GO" id="GO:0005666">
    <property type="term" value="C:RNA polymerase III complex"/>
    <property type="evidence" value="ECO:0007669"/>
    <property type="project" value="InterPro"/>
</dbReference>
<dbReference type="OrthoDB" id="613763at2759"/>
<dbReference type="Gene3D" id="1.10.10.10">
    <property type="entry name" value="Winged helix-like DNA-binding domain superfamily/Winged helix DNA-binding domain"/>
    <property type="match status" value="1"/>
</dbReference>
<dbReference type="EMBL" id="JADFTS010000002">
    <property type="protein sequence ID" value="KAF9619940.1"/>
    <property type="molecule type" value="Genomic_DNA"/>
</dbReference>
<sequence length="232" mass="26361">MGRQPNISYQKRKRTDSELTDTERKLYDVVRSKEDMGIWTGEMKKETRLQDPEFTKILDSLVKLKKIKKFVNIKYNKRKYFIAAEFEPSKELSGGVWYTEEGKLDTDLIHGLKVLCKKLIVRENVATSESLTEFINKSGVVNVKCSKEQITEILRCLVLDNEIVEVKSSEIGVFGKISGGTPSYRCSNKEGDPKVGAMASFPCGACLRINECTPNGVISPMTCVYYTKWLDF</sequence>
<proteinExistence type="inferred from homology"/>
<evidence type="ECO:0000256" key="4">
    <source>
        <dbReference type="ARBA" id="ARBA00023163"/>
    </source>
</evidence>
<dbReference type="SUPFAM" id="SSF46785">
    <property type="entry name" value="Winged helix' DNA-binding domain"/>
    <property type="match status" value="1"/>
</dbReference>
<evidence type="ECO:0000313" key="7">
    <source>
        <dbReference type="Proteomes" id="UP000631114"/>
    </source>
</evidence>
<keyword evidence="4" id="KW-0804">Transcription</keyword>
<keyword evidence="5" id="KW-0539">Nucleus</keyword>
<dbReference type="GO" id="GO:0006383">
    <property type="term" value="P:transcription by RNA polymerase III"/>
    <property type="evidence" value="ECO:0007669"/>
    <property type="project" value="InterPro"/>
</dbReference>
<evidence type="ECO:0008006" key="8">
    <source>
        <dbReference type="Google" id="ProtNLM"/>
    </source>
</evidence>
<dbReference type="Proteomes" id="UP000631114">
    <property type="component" value="Unassembled WGS sequence"/>
</dbReference>
<dbReference type="InterPro" id="IPR036390">
    <property type="entry name" value="WH_DNA-bd_sf"/>
</dbReference>
<reference evidence="6 7" key="1">
    <citation type="submission" date="2020-10" db="EMBL/GenBank/DDBJ databases">
        <title>The Coptis chinensis genome and diversification of protoberbering-type alkaloids.</title>
        <authorList>
            <person name="Wang B."/>
            <person name="Shu S."/>
            <person name="Song C."/>
            <person name="Liu Y."/>
        </authorList>
    </citation>
    <scope>NUCLEOTIDE SEQUENCE [LARGE SCALE GENOMIC DNA]</scope>
    <source>
        <strain evidence="6">HL-2020</strain>
        <tissue evidence="6">Leaf</tissue>
    </source>
</reference>
<evidence type="ECO:0000313" key="6">
    <source>
        <dbReference type="EMBL" id="KAF9619940.1"/>
    </source>
</evidence>
<dbReference type="AlphaFoldDB" id="A0A835IJ73"/>
<dbReference type="Pfam" id="PF05158">
    <property type="entry name" value="RNA_pol_Rpc34"/>
    <property type="match status" value="2"/>
</dbReference>
<name>A0A835IJ73_9MAGN</name>
<evidence type="ECO:0000256" key="2">
    <source>
        <dbReference type="ARBA" id="ARBA00011038"/>
    </source>
</evidence>
<keyword evidence="7" id="KW-1185">Reference proteome</keyword>
<evidence type="ECO:0000256" key="5">
    <source>
        <dbReference type="ARBA" id="ARBA00023242"/>
    </source>
</evidence>
<protein>
    <recommendedName>
        <fullName evidence="8">DNA-directed RNA polymerase III subunit RPC6</fullName>
    </recommendedName>
</protein>
<comment type="caution">
    <text evidence="6">The sequence shown here is derived from an EMBL/GenBank/DDBJ whole genome shotgun (WGS) entry which is preliminary data.</text>
</comment>
<dbReference type="InterPro" id="IPR007832">
    <property type="entry name" value="RNA_pol_Rpc34"/>
</dbReference>
<evidence type="ECO:0000256" key="1">
    <source>
        <dbReference type="ARBA" id="ARBA00004123"/>
    </source>
</evidence>
<comment type="similarity">
    <text evidence="2">Belongs to the eukaryotic RPC34/RPC39 RNA polymerase subunit family.</text>
</comment>